<dbReference type="EMBL" id="JAFEKC020000008">
    <property type="protein sequence ID" value="KAK0513347.1"/>
    <property type="molecule type" value="Genomic_DNA"/>
</dbReference>
<dbReference type="Gene3D" id="1.10.472.10">
    <property type="entry name" value="Cyclin-like"/>
    <property type="match status" value="2"/>
</dbReference>
<name>A0AA39R1T9_9LECA</name>
<evidence type="ECO:0008006" key="3">
    <source>
        <dbReference type="Google" id="ProtNLM"/>
    </source>
</evidence>
<comment type="caution">
    <text evidence="1">The sequence shown here is derived from an EMBL/GenBank/DDBJ whole genome shotgun (WGS) entry which is preliminary data.</text>
</comment>
<keyword evidence="2" id="KW-1185">Reference proteome</keyword>
<dbReference type="FunFam" id="1.10.472.10:FF:000126">
    <property type="entry name" value="Cyclin domain protein"/>
    <property type="match status" value="1"/>
</dbReference>
<dbReference type="PANTHER" id="PTHR10026">
    <property type="entry name" value="CYCLIN"/>
    <property type="match status" value="1"/>
</dbReference>
<dbReference type="SUPFAM" id="SSF47954">
    <property type="entry name" value="Cyclin-like"/>
    <property type="match status" value="2"/>
</dbReference>
<dbReference type="InterPro" id="IPR043198">
    <property type="entry name" value="Cyclin/Ssn8"/>
</dbReference>
<proteinExistence type="predicted"/>
<dbReference type="GO" id="GO:0006357">
    <property type="term" value="P:regulation of transcription by RNA polymerase II"/>
    <property type="evidence" value="ECO:0007669"/>
    <property type="project" value="InterPro"/>
</dbReference>
<gene>
    <name evidence="1" type="ORF">JMJ35_004333</name>
</gene>
<dbReference type="InterPro" id="IPR036915">
    <property type="entry name" value="Cyclin-like_sf"/>
</dbReference>
<evidence type="ECO:0000313" key="1">
    <source>
        <dbReference type="EMBL" id="KAK0513347.1"/>
    </source>
</evidence>
<accession>A0AA39R1T9</accession>
<dbReference type="AlphaFoldDB" id="A0AA39R1T9"/>
<reference evidence="1" key="1">
    <citation type="submission" date="2023-03" db="EMBL/GenBank/DDBJ databases">
        <title>Complete genome of Cladonia borealis.</title>
        <authorList>
            <person name="Park H."/>
        </authorList>
    </citation>
    <scope>NUCLEOTIDE SEQUENCE</scope>
    <source>
        <strain evidence="1">ANT050790</strain>
    </source>
</reference>
<sequence>MAPEPDVTSLSNPLATVEQLSTSSSQLDGVPPDLENSLRFAGAQLTQAAGILLRLPQDIIAQAIVIFYRFYVGSEGGSFRINALKDVSAASLYMTAKISFVPQSTRSVLNVYAYLTSSTSPLRQPSETSAKPNPESYYLSEGSYQSARATLLQTESILLRALSFITQVTLPHHLALTYLQTLGVLPPTPTVKSTALAARTLAYLNTGLFSPQLLYLTHQPSALAVAAIYLAAREVGVRLTSAEWWEVFDVDREELGFLVVGLGSCEGWIKGEKGRWLGKSCPLTLEELETEL</sequence>
<evidence type="ECO:0000313" key="2">
    <source>
        <dbReference type="Proteomes" id="UP001166286"/>
    </source>
</evidence>
<organism evidence="1 2">
    <name type="scientific">Cladonia borealis</name>
    <dbReference type="NCBI Taxonomy" id="184061"/>
    <lineage>
        <taxon>Eukaryota</taxon>
        <taxon>Fungi</taxon>
        <taxon>Dikarya</taxon>
        <taxon>Ascomycota</taxon>
        <taxon>Pezizomycotina</taxon>
        <taxon>Lecanoromycetes</taxon>
        <taxon>OSLEUM clade</taxon>
        <taxon>Lecanoromycetidae</taxon>
        <taxon>Lecanorales</taxon>
        <taxon>Lecanorineae</taxon>
        <taxon>Cladoniaceae</taxon>
        <taxon>Cladonia</taxon>
    </lineage>
</organism>
<protein>
    <recommendedName>
        <fullName evidence="3">Cyclin-L2</fullName>
    </recommendedName>
</protein>
<dbReference type="Proteomes" id="UP001166286">
    <property type="component" value="Unassembled WGS sequence"/>
</dbReference>
<dbReference type="GO" id="GO:0016538">
    <property type="term" value="F:cyclin-dependent protein serine/threonine kinase regulator activity"/>
    <property type="evidence" value="ECO:0007669"/>
    <property type="project" value="InterPro"/>
</dbReference>